<feature type="active site" description="Proton acceptor" evidence="6">
    <location>
        <position position="62"/>
    </location>
</feature>
<gene>
    <name evidence="10" type="ORF">OIDMADRAFT_96882</name>
</gene>
<dbReference type="SUPFAM" id="SSF56112">
    <property type="entry name" value="Protein kinase-like (PK-like)"/>
    <property type="match status" value="1"/>
</dbReference>
<evidence type="ECO:0000256" key="1">
    <source>
        <dbReference type="ARBA" id="ARBA00022527"/>
    </source>
</evidence>
<dbReference type="InParanoid" id="A0A0C3HYY8"/>
<feature type="cross-link" description="Glycyl lysine isopeptide (Lys-Gly) (interchain with G-Cter in SUMO2)" evidence="8">
    <location>
        <position position="64"/>
    </location>
</feature>
<dbReference type="Proteomes" id="UP000054321">
    <property type="component" value="Unassembled WGS sequence"/>
</dbReference>
<evidence type="ECO:0000256" key="6">
    <source>
        <dbReference type="PIRSR" id="PIRSR630616-1"/>
    </source>
</evidence>
<dbReference type="InterPro" id="IPR008271">
    <property type="entry name" value="Ser/Thr_kinase_AS"/>
</dbReference>
<dbReference type="EMBL" id="KN832870">
    <property type="protein sequence ID" value="KIN08060.1"/>
    <property type="molecule type" value="Genomic_DNA"/>
</dbReference>
<keyword evidence="1" id="KW-0723">Serine/threonine-protein kinase</keyword>
<accession>A0A0C3HYY8</accession>
<evidence type="ECO:0000256" key="8">
    <source>
        <dbReference type="PIRSR" id="PIRSR630616-3"/>
    </source>
</evidence>
<evidence type="ECO:0000256" key="4">
    <source>
        <dbReference type="ARBA" id="ARBA00022777"/>
    </source>
</evidence>
<feature type="non-terminal residue" evidence="10">
    <location>
        <position position="1"/>
    </location>
</feature>
<keyword evidence="5 7" id="KW-0067">ATP-binding</keyword>
<dbReference type="PANTHER" id="PTHR24350">
    <property type="entry name" value="SERINE/THREONINE-PROTEIN KINASE IAL-RELATED"/>
    <property type="match status" value="1"/>
</dbReference>
<evidence type="ECO:0000313" key="11">
    <source>
        <dbReference type="Proteomes" id="UP000054321"/>
    </source>
</evidence>
<keyword evidence="2" id="KW-0808">Transferase</keyword>
<dbReference type="HOGENOM" id="CLU_000288_63_0_1"/>
<reference evidence="11" key="2">
    <citation type="submission" date="2015-01" db="EMBL/GenBank/DDBJ databases">
        <title>Evolutionary Origins and Diversification of the Mycorrhizal Mutualists.</title>
        <authorList>
            <consortium name="DOE Joint Genome Institute"/>
            <consortium name="Mycorrhizal Genomics Consortium"/>
            <person name="Kohler A."/>
            <person name="Kuo A."/>
            <person name="Nagy L.G."/>
            <person name="Floudas D."/>
            <person name="Copeland A."/>
            <person name="Barry K.W."/>
            <person name="Cichocki N."/>
            <person name="Veneault-Fourrey C."/>
            <person name="LaButti K."/>
            <person name="Lindquist E.A."/>
            <person name="Lipzen A."/>
            <person name="Lundell T."/>
            <person name="Morin E."/>
            <person name="Murat C."/>
            <person name="Riley R."/>
            <person name="Ohm R."/>
            <person name="Sun H."/>
            <person name="Tunlid A."/>
            <person name="Henrissat B."/>
            <person name="Grigoriev I.V."/>
            <person name="Hibbett D.S."/>
            <person name="Martin F."/>
        </authorList>
    </citation>
    <scope>NUCLEOTIDE SEQUENCE [LARGE SCALE GENOMIC DNA]</scope>
    <source>
        <strain evidence="11">Zn</strain>
    </source>
</reference>
<evidence type="ECO:0000256" key="7">
    <source>
        <dbReference type="PIRSR" id="PIRSR630616-2"/>
    </source>
</evidence>
<name>A0A0C3HYY8_OIDMZ</name>
<protein>
    <recommendedName>
        <fullName evidence="9">Protein kinase domain-containing protein</fullName>
    </recommendedName>
</protein>
<keyword evidence="3 7" id="KW-0547">Nucleotide-binding</keyword>
<feature type="non-terminal residue" evidence="10">
    <location>
        <position position="203"/>
    </location>
</feature>
<dbReference type="Pfam" id="PF00069">
    <property type="entry name" value="Pkinase"/>
    <property type="match status" value="1"/>
</dbReference>
<dbReference type="InterPro" id="IPR000719">
    <property type="entry name" value="Prot_kinase_dom"/>
</dbReference>
<evidence type="ECO:0000256" key="2">
    <source>
        <dbReference type="ARBA" id="ARBA00022679"/>
    </source>
</evidence>
<dbReference type="InterPro" id="IPR011009">
    <property type="entry name" value="Kinase-like_dom_sf"/>
</dbReference>
<proteinExistence type="predicted"/>
<evidence type="ECO:0000256" key="5">
    <source>
        <dbReference type="ARBA" id="ARBA00022840"/>
    </source>
</evidence>
<feature type="domain" description="Protein kinase" evidence="9">
    <location>
        <begin position="1"/>
        <end position="203"/>
    </location>
</feature>
<dbReference type="PROSITE" id="PS50011">
    <property type="entry name" value="PROTEIN_KINASE_DOM"/>
    <property type="match status" value="1"/>
</dbReference>
<dbReference type="STRING" id="913774.A0A0C3HYY8"/>
<evidence type="ECO:0000259" key="9">
    <source>
        <dbReference type="PROSITE" id="PS50011"/>
    </source>
</evidence>
<keyword evidence="11" id="KW-1185">Reference proteome</keyword>
<dbReference type="PROSITE" id="PS00108">
    <property type="entry name" value="PROTEIN_KINASE_ST"/>
    <property type="match status" value="1"/>
</dbReference>
<evidence type="ECO:0000313" key="10">
    <source>
        <dbReference type="EMBL" id="KIN08060.1"/>
    </source>
</evidence>
<dbReference type="InterPro" id="IPR030616">
    <property type="entry name" value="Aur-like"/>
</dbReference>
<dbReference type="SMART" id="SM00220">
    <property type="entry name" value="S_TKc"/>
    <property type="match status" value="1"/>
</dbReference>
<dbReference type="OrthoDB" id="10252171at2759"/>
<feature type="binding site" evidence="7">
    <location>
        <position position="83"/>
    </location>
    <ligand>
        <name>ATP</name>
        <dbReference type="ChEBI" id="CHEBI:30616"/>
    </ligand>
</feature>
<dbReference type="AlphaFoldDB" id="A0A0C3HYY8"/>
<keyword evidence="4" id="KW-0418">Kinase</keyword>
<dbReference type="Gene3D" id="1.10.510.10">
    <property type="entry name" value="Transferase(Phosphotransferase) domain 1"/>
    <property type="match status" value="1"/>
</dbReference>
<reference evidence="10 11" key="1">
    <citation type="submission" date="2014-04" db="EMBL/GenBank/DDBJ databases">
        <authorList>
            <consortium name="DOE Joint Genome Institute"/>
            <person name="Kuo A."/>
            <person name="Martino E."/>
            <person name="Perotto S."/>
            <person name="Kohler A."/>
            <person name="Nagy L.G."/>
            <person name="Floudas D."/>
            <person name="Copeland A."/>
            <person name="Barry K.W."/>
            <person name="Cichocki N."/>
            <person name="Veneault-Fourrey C."/>
            <person name="LaButti K."/>
            <person name="Lindquist E.A."/>
            <person name="Lipzen A."/>
            <person name="Lundell T."/>
            <person name="Morin E."/>
            <person name="Murat C."/>
            <person name="Sun H."/>
            <person name="Tunlid A."/>
            <person name="Henrissat B."/>
            <person name="Grigoriev I.V."/>
            <person name="Hibbett D.S."/>
            <person name="Martin F."/>
            <person name="Nordberg H.P."/>
            <person name="Cantor M.N."/>
            <person name="Hua S.X."/>
        </authorList>
    </citation>
    <scope>NUCLEOTIDE SEQUENCE [LARGE SCALE GENOMIC DNA]</scope>
    <source>
        <strain evidence="10 11">Zn</strain>
    </source>
</reference>
<evidence type="ECO:0000256" key="3">
    <source>
        <dbReference type="ARBA" id="ARBA00022741"/>
    </source>
</evidence>
<organism evidence="10 11">
    <name type="scientific">Oidiodendron maius (strain Zn)</name>
    <dbReference type="NCBI Taxonomy" id="913774"/>
    <lineage>
        <taxon>Eukaryota</taxon>
        <taxon>Fungi</taxon>
        <taxon>Dikarya</taxon>
        <taxon>Ascomycota</taxon>
        <taxon>Pezizomycotina</taxon>
        <taxon>Leotiomycetes</taxon>
        <taxon>Leotiomycetes incertae sedis</taxon>
        <taxon>Myxotrichaceae</taxon>
        <taxon>Oidiodendron</taxon>
    </lineage>
</organism>
<dbReference type="GO" id="GO:0004674">
    <property type="term" value="F:protein serine/threonine kinase activity"/>
    <property type="evidence" value="ECO:0007669"/>
    <property type="project" value="UniProtKB-KW"/>
</dbReference>
<dbReference type="GO" id="GO:0005524">
    <property type="term" value="F:ATP binding"/>
    <property type="evidence" value="ECO:0007669"/>
    <property type="project" value="UniProtKB-KW"/>
</dbReference>
<sequence>FFGWFKDGANVFLAMEYITLRDLKKNVKALSGRVPESEARGIANQILSALQIVHAESFAHRDLKPQNILVVNGPPKWWVKIADFGVSKRLVDTTVYRTVCGSFSYMAPEILDLLGPDLKLPNAEYTNAVDLWSVGCIAYRIIAGFPPFDISTLGQYYRGKSFPRNHEFESRIRSSGSKFVQELLAADPKERLSAPEALNHIWV</sequence>